<keyword evidence="2" id="KW-1185">Reference proteome</keyword>
<reference evidence="1 2" key="1">
    <citation type="submission" date="2020-06" db="EMBL/GenBank/DDBJ databases">
        <title>Genome sequence of Paramixta manurensis strain PD-1.</title>
        <authorList>
            <person name="Lee C.W."/>
            <person name="Kim J."/>
        </authorList>
    </citation>
    <scope>NUCLEOTIDE SEQUENCE [LARGE SCALE GENOMIC DNA]</scope>
    <source>
        <strain evidence="1 2">PD-1</strain>
    </source>
</reference>
<dbReference type="KEGG" id="pmak:PMPD1_3112"/>
<proteinExistence type="predicted"/>
<protein>
    <submittedName>
        <fullName evidence="1">Uncharacterized protein</fullName>
    </submittedName>
</protein>
<accession>A0A6M8UEN6</accession>
<sequence>MYQVYLVSFVHSRGAGRIFNYRNDHLPPRIEDIESMEEKIKNKNKHLDGICITAVSRLADVVEIPQEAL</sequence>
<dbReference type="AlphaFoldDB" id="A0A6M8UEN6"/>
<evidence type="ECO:0000313" key="2">
    <source>
        <dbReference type="Proteomes" id="UP000505325"/>
    </source>
</evidence>
<dbReference type="Proteomes" id="UP000505325">
    <property type="component" value="Chromosome"/>
</dbReference>
<gene>
    <name evidence="1" type="ORF">PMPD1_3112</name>
</gene>
<name>A0A6M8UEN6_9GAMM</name>
<organism evidence="1 2">
    <name type="scientific">Paramixta manurensis</name>
    <dbReference type="NCBI Taxonomy" id="2740817"/>
    <lineage>
        <taxon>Bacteria</taxon>
        <taxon>Pseudomonadati</taxon>
        <taxon>Pseudomonadota</taxon>
        <taxon>Gammaproteobacteria</taxon>
        <taxon>Enterobacterales</taxon>
        <taxon>Erwiniaceae</taxon>
        <taxon>Paramixta</taxon>
    </lineage>
</organism>
<dbReference type="EMBL" id="CP054212">
    <property type="protein sequence ID" value="QKJ88044.1"/>
    <property type="molecule type" value="Genomic_DNA"/>
</dbReference>
<evidence type="ECO:0000313" key="1">
    <source>
        <dbReference type="EMBL" id="QKJ88044.1"/>
    </source>
</evidence>